<dbReference type="GO" id="GO:0046655">
    <property type="term" value="P:folic acid metabolic process"/>
    <property type="evidence" value="ECO:0007669"/>
    <property type="project" value="TreeGrafter"/>
</dbReference>
<evidence type="ECO:0000256" key="3">
    <source>
        <dbReference type="ARBA" id="ARBA00018886"/>
    </source>
</evidence>
<evidence type="ECO:0000256" key="8">
    <source>
        <dbReference type="SAM" id="MobiDB-lite"/>
    </source>
</evidence>
<evidence type="ECO:0000259" key="9">
    <source>
        <dbReference type="PROSITE" id="PS51330"/>
    </source>
</evidence>
<evidence type="ECO:0000313" key="10">
    <source>
        <dbReference type="EMBL" id="RKP34738.1"/>
    </source>
</evidence>
<dbReference type="PANTHER" id="PTHR48069">
    <property type="entry name" value="DIHYDROFOLATE REDUCTASE"/>
    <property type="match status" value="1"/>
</dbReference>
<dbReference type="SUPFAM" id="SSF53597">
    <property type="entry name" value="Dihydrofolate reductase-like"/>
    <property type="match status" value="1"/>
</dbReference>
<dbReference type="PANTHER" id="PTHR48069:SF3">
    <property type="entry name" value="DIHYDROFOLATE REDUCTASE"/>
    <property type="match status" value="1"/>
</dbReference>
<dbReference type="EC" id="1.5.1.3" evidence="2"/>
<dbReference type="UniPathway" id="UPA00077">
    <property type="reaction ID" value="UER00158"/>
</dbReference>
<keyword evidence="6" id="KW-0560">Oxidoreductase</keyword>
<dbReference type="GO" id="GO:0005739">
    <property type="term" value="C:mitochondrion"/>
    <property type="evidence" value="ECO:0007669"/>
    <property type="project" value="TreeGrafter"/>
</dbReference>
<evidence type="ECO:0000256" key="4">
    <source>
        <dbReference type="ARBA" id="ARBA00022563"/>
    </source>
</evidence>
<protein>
    <recommendedName>
        <fullName evidence="3">Dihydrofolate reductase</fullName>
        <ecNumber evidence="2">1.5.1.3</ecNumber>
    </recommendedName>
</protein>
<dbReference type="InterPro" id="IPR024072">
    <property type="entry name" value="DHFR-like_dom_sf"/>
</dbReference>
<dbReference type="InterPro" id="IPR017925">
    <property type="entry name" value="DHFR_CS"/>
</dbReference>
<gene>
    <name evidence="10" type="ORF">BJ085DRAFT_14853</name>
</gene>
<dbReference type="GO" id="GO:0046452">
    <property type="term" value="P:dihydrofolate metabolic process"/>
    <property type="evidence" value="ECO:0007669"/>
    <property type="project" value="TreeGrafter"/>
</dbReference>
<dbReference type="PRINTS" id="PR00070">
    <property type="entry name" value="DHFR"/>
</dbReference>
<dbReference type="AlphaFoldDB" id="A0A4P9ZNL9"/>
<comment type="similarity">
    <text evidence="7">Belongs to the dihydrofolate reductase family.</text>
</comment>
<reference evidence="11" key="1">
    <citation type="journal article" date="2018" name="Nat. Microbiol.">
        <title>Leveraging single-cell genomics to expand the fungal tree of life.</title>
        <authorList>
            <person name="Ahrendt S.R."/>
            <person name="Quandt C.A."/>
            <person name="Ciobanu D."/>
            <person name="Clum A."/>
            <person name="Salamov A."/>
            <person name="Andreopoulos B."/>
            <person name="Cheng J.F."/>
            <person name="Woyke T."/>
            <person name="Pelin A."/>
            <person name="Henrissat B."/>
            <person name="Reynolds N.K."/>
            <person name="Benny G.L."/>
            <person name="Smith M.E."/>
            <person name="James T.Y."/>
            <person name="Grigoriev I.V."/>
        </authorList>
    </citation>
    <scope>NUCLEOTIDE SEQUENCE [LARGE SCALE GENOMIC DNA]</scope>
    <source>
        <strain evidence="11">RSA 468</strain>
    </source>
</reference>
<dbReference type="PROSITE" id="PS00075">
    <property type="entry name" value="DHFR_1"/>
    <property type="match status" value="1"/>
</dbReference>
<comment type="pathway">
    <text evidence="1">Cofactor biosynthesis; tetrahydrofolate biosynthesis; 5,6,7,8-tetrahydrofolate from 7,8-dihydrofolate: step 1/1.</text>
</comment>
<dbReference type="GO" id="GO:0004146">
    <property type="term" value="F:dihydrofolate reductase activity"/>
    <property type="evidence" value="ECO:0007669"/>
    <property type="project" value="UniProtKB-EC"/>
</dbReference>
<sequence>MADSTLPTTSASAALPLELRIVVAAAREGGGIGQGGDLPWRLAGDMKFFRQLTTGALAAAASAQPRRGLPNTDTPEGAVGSVPVRNAVIMGRRTWESIPPRFRPLKDRINIVISRNPDLLASSGHQTSTNLRVVSSLDLALDYLTSLLPQPLQSNVTPASDVVLGDAYIIGGGQVYDACLAHPLCKKIFLTEVELMDTPADDATPYDTFFGPIPTRFVRQPHSRLVEIVAPVVVSPEAQQESGHRYEFVLLEAL</sequence>
<dbReference type="PROSITE" id="PS51330">
    <property type="entry name" value="DHFR_2"/>
    <property type="match status" value="1"/>
</dbReference>
<keyword evidence="11" id="KW-1185">Reference proteome</keyword>
<evidence type="ECO:0000256" key="7">
    <source>
        <dbReference type="RuleBase" id="RU004474"/>
    </source>
</evidence>
<dbReference type="GO" id="GO:0006730">
    <property type="term" value="P:one-carbon metabolic process"/>
    <property type="evidence" value="ECO:0007669"/>
    <property type="project" value="UniProtKB-KW"/>
</dbReference>
<evidence type="ECO:0000256" key="2">
    <source>
        <dbReference type="ARBA" id="ARBA00012856"/>
    </source>
</evidence>
<feature type="domain" description="DHFR" evidence="9">
    <location>
        <begin position="18"/>
        <end position="253"/>
    </location>
</feature>
<evidence type="ECO:0000256" key="5">
    <source>
        <dbReference type="ARBA" id="ARBA00022857"/>
    </source>
</evidence>
<dbReference type="Pfam" id="PF00186">
    <property type="entry name" value="DHFR_1"/>
    <property type="match status" value="2"/>
</dbReference>
<keyword evidence="4" id="KW-0554">One-carbon metabolism</keyword>
<dbReference type="EMBL" id="ML003087">
    <property type="protein sequence ID" value="RKP34738.1"/>
    <property type="molecule type" value="Genomic_DNA"/>
</dbReference>
<organism evidence="10 11">
    <name type="scientific">Dimargaris cristalligena</name>
    <dbReference type="NCBI Taxonomy" id="215637"/>
    <lineage>
        <taxon>Eukaryota</taxon>
        <taxon>Fungi</taxon>
        <taxon>Fungi incertae sedis</taxon>
        <taxon>Zoopagomycota</taxon>
        <taxon>Kickxellomycotina</taxon>
        <taxon>Dimargaritomycetes</taxon>
        <taxon>Dimargaritales</taxon>
        <taxon>Dimargaritaceae</taxon>
        <taxon>Dimargaris</taxon>
    </lineage>
</organism>
<dbReference type="Gene3D" id="3.40.430.10">
    <property type="entry name" value="Dihydrofolate Reductase, subunit A"/>
    <property type="match status" value="1"/>
</dbReference>
<dbReference type="Proteomes" id="UP000268162">
    <property type="component" value="Unassembled WGS sequence"/>
</dbReference>
<dbReference type="CDD" id="cd00209">
    <property type="entry name" value="DHFR"/>
    <property type="match status" value="1"/>
</dbReference>
<evidence type="ECO:0000313" key="11">
    <source>
        <dbReference type="Proteomes" id="UP000268162"/>
    </source>
</evidence>
<dbReference type="GO" id="GO:0050661">
    <property type="term" value="F:NADP binding"/>
    <property type="evidence" value="ECO:0007669"/>
    <property type="project" value="InterPro"/>
</dbReference>
<dbReference type="InterPro" id="IPR012259">
    <property type="entry name" value="DHFR"/>
</dbReference>
<feature type="region of interest" description="Disordered" evidence="8">
    <location>
        <begin position="60"/>
        <end position="80"/>
    </location>
</feature>
<evidence type="ECO:0000256" key="6">
    <source>
        <dbReference type="ARBA" id="ARBA00023002"/>
    </source>
</evidence>
<accession>A0A4P9ZNL9</accession>
<dbReference type="GO" id="GO:0046654">
    <property type="term" value="P:tetrahydrofolate biosynthetic process"/>
    <property type="evidence" value="ECO:0007669"/>
    <property type="project" value="UniProtKB-UniPathway"/>
</dbReference>
<dbReference type="STRING" id="215637.A0A4P9ZNL9"/>
<name>A0A4P9ZNL9_9FUNG</name>
<dbReference type="InterPro" id="IPR001796">
    <property type="entry name" value="DHFR_dom"/>
</dbReference>
<proteinExistence type="inferred from homology"/>
<evidence type="ECO:0000256" key="1">
    <source>
        <dbReference type="ARBA" id="ARBA00004903"/>
    </source>
</evidence>
<keyword evidence="5" id="KW-0521">NADP</keyword>